<evidence type="ECO:0000256" key="1">
    <source>
        <dbReference type="SAM" id="MobiDB-lite"/>
    </source>
</evidence>
<dbReference type="Proteomes" id="UP000838878">
    <property type="component" value="Chromosome 2"/>
</dbReference>
<dbReference type="EMBL" id="OV170222">
    <property type="protein sequence ID" value="CAH0720379.1"/>
    <property type="molecule type" value="Genomic_DNA"/>
</dbReference>
<accession>A0A8J9UJU5</accession>
<proteinExistence type="predicted"/>
<sequence length="182" mass="20581">MTASHFIVFSVMIAICNSQRSPYAGRRPIGFPIVDTTTTTTTTDNLGNRFGENGTTTTTTTQRLPIEALGDRELVNRLGKLPEDKQPFWFLNWQALEEFRKQPQSFELRPSVFVENSFSTFQNTNQNVQPNEQNVPSLQQNPRPIENQNLQPNLLRLSGTNNQSLQSNLIPAENNGQNFSQP</sequence>
<gene>
    <name evidence="3" type="ORF">BINO364_LOCUS6618</name>
</gene>
<organism evidence="3 4">
    <name type="scientific">Brenthis ino</name>
    <name type="common">lesser marbled fritillary</name>
    <dbReference type="NCBI Taxonomy" id="405034"/>
    <lineage>
        <taxon>Eukaryota</taxon>
        <taxon>Metazoa</taxon>
        <taxon>Ecdysozoa</taxon>
        <taxon>Arthropoda</taxon>
        <taxon>Hexapoda</taxon>
        <taxon>Insecta</taxon>
        <taxon>Pterygota</taxon>
        <taxon>Neoptera</taxon>
        <taxon>Endopterygota</taxon>
        <taxon>Lepidoptera</taxon>
        <taxon>Glossata</taxon>
        <taxon>Ditrysia</taxon>
        <taxon>Papilionoidea</taxon>
        <taxon>Nymphalidae</taxon>
        <taxon>Heliconiinae</taxon>
        <taxon>Argynnini</taxon>
        <taxon>Brenthis</taxon>
    </lineage>
</organism>
<keyword evidence="4" id="KW-1185">Reference proteome</keyword>
<reference evidence="3" key="1">
    <citation type="submission" date="2021-12" db="EMBL/GenBank/DDBJ databases">
        <authorList>
            <person name="Martin H S."/>
        </authorList>
    </citation>
    <scope>NUCLEOTIDE SEQUENCE</scope>
</reference>
<evidence type="ECO:0000313" key="4">
    <source>
        <dbReference type="Proteomes" id="UP000838878"/>
    </source>
</evidence>
<feature type="chain" id="PRO_5035481383" evidence="2">
    <location>
        <begin position="19"/>
        <end position="182"/>
    </location>
</feature>
<name>A0A8J9UJU5_9NEOP</name>
<evidence type="ECO:0000256" key="2">
    <source>
        <dbReference type="SAM" id="SignalP"/>
    </source>
</evidence>
<feature type="region of interest" description="Disordered" evidence="1">
    <location>
        <begin position="123"/>
        <end position="146"/>
    </location>
</feature>
<feature type="non-terminal residue" evidence="3">
    <location>
        <position position="182"/>
    </location>
</feature>
<feature type="compositionally biased region" description="Polar residues" evidence="1">
    <location>
        <begin position="137"/>
        <end position="146"/>
    </location>
</feature>
<dbReference type="OrthoDB" id="6612236at2759"/>
<dbReference type="AlphaFoldDB" id="A0A8J9UJU5"/>
<keyword evidence="2" id="KW-0732">Signal</keyword>
<evidence type="ECO:0000313" key="3">
    <source>
        <dbReference type="EMBL" id="CAH0720379.1"/>
    </source>
</evidence>
<feature type="signal peptide" evidence="2">
    <location>
        <begin position="1"/>
        <end position="18"/>
    </location>
</feature>
<feature type="compositionally biased region" description="Low complexity" evidence="1">
    <location>
        <begin position="123"/>
        <end position="136"/>
    </location>
</feature>
<protein>
    <submittedName>
        <fullName evidence="3">Uncharacterized protein</fullName>
    </submittedName>
</protein>